<dbReference type="Pfam" id="PF13185">
    <property type="entry name" value="GAF_2"/>
    <property type="match status" value="1"/>
</dbReference>
<evidence type="ECO:0000313" key="5">
    <source>
        <dbReference type="Proteomes" id="UP000772618"/>
    </source>
</evidence>
<dbReference type="SMART" id="SM00065">
    <property type="entry name" value="GAF"/>
    <property type="match status" value="1"/>
</dbReference>
<dbReference type="SUPFAM" id="SSF55781">
    <property type="entry name" value="GAF domain-like"/>
    <property type="match status" value="1"/>
</dbReference>
<feature type="region of interest" description="Disordered" evidence="1">
    <location>
        <begin position="573"/>
        <end position="595"/>
    </location>
</feature>
<evidence type="ECO:0000256" key="1">
    <source>
        <dbReference type="SAM" id="MobiDB-lite"/>
    </source>
</evidence>
<comment type="caution">
    <text evidence="4">The sequence shown here is derived from an EMBL/GenBank/DDBJ whole genome shotgun (WGS) entry which is preliminary data.</text>
</comment>
<protein>
    <submittedName>
        <fullName evidence="4">GAF domain-containing protein</fullName>
    </submittedName>
</protein>
<dbReference type="PROSITE" id="PS50885">
    <property type="entry name" value="HAMP"/>
    <property type="match status" value="1"/>
</dbReference>
<dbReference type="InterPro" id="IPR029016">
    <property type="entry name" value="GAF-like_dom_sf"/>
</dbReference>
<keyword evidence="2" id="KW-1133">Transmembrane helix</keyword>
<dbReference type="EMBL" id="JAHESD010000011">
    <property type="protein sequence ID" value="MBT1703122.1"/>
    <property type="molecule type" value="Genomic_DNA"/>
</dbReference>
<dbReference type="Gene3D" id="3.30.450.40">
    <property type="match status" value="1"/>
</dbReference>
<accession>A0ABS5VNT8</accession>
<keyword evidence="5" id="KW-1185">Reference proteome</keyword>
<dbReference type="Pfam" id="PF00672">
    <property type="entry name" value="HAMP"/>
    <property type="match status" value="1"/>
</dbReference>
<evidence type="ECO:0000313" key="4">
    <source>
        <dbReference type="EMBL" id="MBT1703122.1"/>
    </source>
</evidence>
<evidence type="ECO:0000259" key="3">
    <source>
        <dbReference type="PROSITE" id="PS50885"/>
    </source>
</evidence>
<gene>
    <name evidence="4" type="ORF">KK060_07515</name>
</gene>
<dbReference type="InterPro" id="IPR003660">
    <property type="entry name" value="HAMP_dom"/>
</dbReference>
<keyword evidence="2" id="KW-0812">Transmembrane</keyword>
<reference evidence="4 5" key="1">
    <citation type="submission" date="2021-05" db="EMBL/GenBank/DDBJ databases">
        <title>A Polyphasic approach of four new species of the genus Ohtaekwangia: Ohtaekwangia histidinii sp. nov., Ohtaekwangia cretensis sp. nov., Ohtaekwangia indiensis sp. nov., Ohtaekwangia reichenbachii sp. nov. from diverse environment.</title>
        <authorList>
            <person name="Octaviana S."/>
        </authorList>
    </citation>
    <scope>NUCLEOTIDE SEQUENCE [LARGE SCALE GENOMIC DNA]</scope>
    <source>
        <strain evidence="4 5">PWU20</strain>
    </source>
</reference>
<dbReference type="InterPro" id="IPR003018">
    <property type="entry name" value="GAF"/>
</dbReference>
<dbReference type="RefSeq" id="WP_254153083.1">
    <property type="nucleotide sequence ID" value="NZ_JAHESD010000011.1"/>
</dbReference>
<feature type="transmembrane region" description="Helical" evidence="2">
    <location>
        <begin position="282"/>
        <end position="302"/>
    </location>
</feature>
<sequence length="626" mass="72048">MSFLNWLKGLKIRLKLLAAFGSVLLLSVLLIIFSITSINKIIYYKSINEQVDGLKLHLETMDVAVKDFMYEGYKLNEFQEIGKNKSIDKFDTALNAANRILSQLENSAELKKFKTASASKNLKLTFDNIDSHFNLLVTLLKKRGFRDFGLEGTLRDAIHKVENSEFEYDKAEMLSLRRHEKDFFLRKDLKYQVEFNNDIEKFKSLLRAKEDADALKVIITNLENYRKQFNDVVEIEKQIGLKETEGIRGEIKNNFETTKPELERFRLSVKADNEKEILQTKIILTVIFGFQLLVGMLMAILYSNLITSPIKEIRSAMQALASGLFPKKLKVFTNEELGQTKSALNQFLDRIAFASQFAMHLGNGNLDAEYDEKFSNDVLAQSIINMQTKLKEAEDQQAKINWANEGAARFNEILKSEGESLSALGDKVLKVLIQYLHCNQGALYIIEKENNQDTIARISTYAYGKTKSVEERLTWGTGLIGQSIIERSTIYIKEIPKDYVKITSGLGEATPRNVLIVPLKQKQLVMGVIELASFQLLENYQVDFVEKIAESIATILSNKRISQETERLLKESQQRANELAHQEEEMRQNAEELQATQEQLERQRMEMHFEIENLKRQLRRYKEEVV</sequence>
<feature type="transmembrane region" description="Helical" evidence="2">
    <location>
        <begin position="12"/>
        <end position="35"/>
    </location>
</feature>
<keyword evidence="2" id="KW-0472">Membrane</keyword>
<dbReference type="Proteomes" id="UP000772618">
    <property type="component" value="Unassembled WGS sequence"/>
</dbReference>
<feature type="compositionally biased region" description="Basic and acidic residues" evidence="1">
    <location>
        <begin position="573"/>
        <end position="590"/>
    </location>
</feature>
<dbReference type="Gene3D" id="6.10.340.10">
    <property type="match status" value="1"/>
</dbReference>
<evidence type="ECO:0000256" key="2">
    <source>
        <dbReference type="SAM" id="Phobius"/>
    </source>
</evidence>
<dbReference type="CDD" id="cd06225">
    <property type="entry name" value="HAMP"/>
    <property type="match status" value="1"/>
</dbReference>
<dbReference type="SMART" id="SM00304">
    <property type="entry name" value="HAMP"/>
    <property type="match status" value="1"/>
</dbReference>
<organism evidence="4 5">
    <name type="scientific">Chryseosolibacter indicus</name>
    <dbReference type="NCBI Taxonomy" id="2782351"/>
    <lineage>
        <taxon>Bacteria</taxon>
        <taxon>Pseudomonadati</taxon>
        <taxon>Bacteroidota</taxon>
        <taxon>Cytophagia</taxon>
        <taxon>Cytophagales</taxon>
        <taxon>Chryseotaleaceae</taxon>
        <taxon>Chryseosolibacter</taxon>
    </lineage>
</organism>
<name>A0ABS5VNT8_9BACT</name>
<proteinExistence type="predicted"/>
<feature type="domain" description="HAMP" evidence="3">
    <location>
        <begin position="304"/>
        <end position="356"/>
    </location>
</feature>